<accession>A0A081PBL3</accession>
<comment type="caution">
    <text evidence="1">The sequence shown here is derived from an EMBL/GenBank/DDBJ whole genome shotgun (WGS) entry which is preliminary data.</text>
</comment>
<protein>
    <submittedName>
        <fullName evidence="1">Uncharacterized protein</fullName>
    </submittedName>
</protein>
<dbReference type="RefSeq" id="WP_037444607.1">
    <property type="nucleotide sequence ID" value="NZ_JNFF01000117.1"/>
</dbReference>
<proteinExistence type="predicted"/>
<keyword evidence="2" id="KW-1185">Reference proteome</keyword>
<sequence length="215" mass="24308">MARVKNGLLGMVTGKIGPLVVYSMHGKVYARTTPSVVSGKLRSLAQQAQNYKLKLITGLLNSCIDFIKIGYRAKSITHNKTTHNLSQSYHLKHGVTGTFPEQQINWEMVQLSSGSLPAPENLTVSLQDQNITLHWETKTKLMHDEANQQTMILLYCTDTQQVYSEIYKGSKKDRQQTLALKTRTELGYTYHLYFCFKNLLDDEVSDSVYGGCLRP</sequence>
<dbReference type="Proteomes" id="UP000028007">
    <property type="component" value="Unassembled WGS sequence"/>
</dbReference>
<dbReference type="Pfam" id="PF19781">
    <property type="entry name" value="DUF6266"/>
    <property type="match status" value="1"/>
</dbReference>
<dbReference type="InterPro" id="IPR046233">
    <property type="entry name" value="DUF6266"/>
</dbReference>
<dbReference type="EMBL" id="JNFF01000117">
    <property type="protein sequence ID" value="KEQ28086.1"/>
    <property type="molecule type" value="Genomic_DNA"/>
</dbReference>
<gene>
    <name evidence="1" type="ORF">N180_00160</name>
</gene>
<organism evidence="1 2">
    <name type="scientific">Pedobacter antarcticus 4BY</name>
    <dbReference type="NCBI Taxonomy" id="1358423"/>
    <lineage>
        <taxon>Bacteria</taxon>
        <taxon>Pseudomonadati</taxon>
        <taxon>Bacteroidota</taxon>
        <taxon>Sphingobacteriia</taxon>
        <taxon>Sphingobacteriales</taxon>
        <taxon>Sphingobacteriaceae</taxon>
        <taxon>Pedobacter</taxon>
    </lineage>
</organism>
<name>A0A081PBL3_9SPHI</name>
<evidence type="ECO:0000313" key="2">
    <source>
        <dbReference type="Proteomes" id="UP000028007"/>
    </source>
</evidence>
<dbReference type="OrthoDB" id="648163at2"/>
<dbReference type="AlphaFoldDB" id="A0A081PBL3"/>
<reference evidence="1 2" key="1">
    <citation type="journal article" date="1992" name="Int. J. Syst. Bacteriol.">
        <title>Sphingobacterium antarcticus sp. nov. a Psychrotrophic Bacterium from the Soils of Schirmacher Oasis, Antarctica.</title>
        <authorList>
            <person name="Shivaji S."/>
            <person name="Ray M.K."/>
            <person name="Rao N.S."/>
            <person name="Saiserr L."/>
            <person name="Jagannadham M.V."/>
            <person name="Kumar G.S."/>
            <person name="Reddy G."/>
            <person name="Bhargava P.M."/>
        </authorList>
    </citation>
    <scope>NUCLEOTIDE SEQUENCE [LARGE SCALE GENOMIC DNA]</scope>
    <source>
        <strain evidence="1 2">4BY</strain>
    </source>
</reference>
<evidence type="ECO:0000313" key="1">
    <source>
        <dbReference type="EMBL" id="KEQ28086.1"/>
    </source>
</evidence>